<dbReference type="Gene3D" id="3.40.640.10">
    <property type="entry name" value="Type I PLP-dependent aspartate aminotransferase-like (Major domain)"/>
    <property type="match status" value="1"/>
</dbReference>
<dbReference type="InterPro" id="IPR015422">
    <property type="entry name" value="PyrdxlP-dep_Trfase_small"/>
</dbReference>
<protein>
    <submittedName>
        <fullName evidence="2">Unannotated protein</fullName>
    </submittedName>
</protein>
<evidence type="ECO:0000313" key="2">
    <source>
        <dbReference type="EMBL" id="CAB4596995.1"/>
    </source>
</evidence>
<dbReference type="EMBL" id="CAEZUD010000064">
    <property type="protein sequence ID" value="CAB4596995.1"/>
    <property type="molecule type" value="Genomic_DNA"/>
</dbReference>
<dbReference type="InterPro" id="IPR015424">
    <property type="entry name" value="PyrdxlP-dep_Trfase"/>
</dbReference>
<sequence length="396" mass="42976">MKNYGGHILAVNTSVQDLSAIYRDQFTVFNHVTYMNTCSQGALADRVRASFDTYLQTLELKGSAWGDWAGHQENVRGLLAKFFNVASAEIAVTTSASAAVSSLASSFDYTQKRNKIVTTENEFPTIGQIWHAQERRGAKVVHVASKPDLTVDVAAVINAIDDETLIVSVTMVCFRNGAMTELEPMIEAAHKKGALVLVDAYQGTGAVPIDLSTLKTDFLVSGNLKYMLGAPGVGFMFARESTTKHLVPINTGWFAARDIFAMDIHAYDPATDARRFEAGTPAIPALYPAAAGLEIMLEVGMQNIYDYVAPLHDELRAGIEAMGGTVVTPSSRLNHGAMLAVASTDENAHVAALEGEKVVTSCRDGNIRVSPHFYNNREDVEKVLAAFAKHKSFLRK</sequence>
<evidence type="ECO:0000259" key="1">
    <source>
        <dbReference type="Pfam" id="PF00266"/>
    </source>
</evidence>
<dbReference type="PANTHER" id="PTHR43586">
    <property type="entry name" value="CYSTEINE DESULFURASE"/>
    <property type="match status" value="1"/>
</dbReference>
<dbReference type="InterPro" id="IPR015421">
    <property type="entry name" value="PyrdxlP-dep_Trfase_major"/>
</dbReference>
<dbReference type="InterPro" id="IPR000192">
    <property type="entry name" value="Aminotrans_V_dom"/>
</dbReference>
<name>A0A6J6GD13_9ZZZZ</name>
<dbReference type="Gene3D" id="3.90.1150.10">
    <property type="entry name" value="Aspartate Aminotransferase, domain 1"/>
    <property type="match status" value="1"/>
</dbReference>
<dbReference type="SUPFAM" id="SSF53383">
    <property type="entry name" value="PLP-dependent transferases"/>
    <property type="match status" value="1"/>
</dbReference>
<proteinExistence type="predicted"/>
<reference evidence="2" key="1">
    <citation type="submission" date="2020-05" db="EMBL/GenBank/DDBJ databases">
        <authorList>
            <person name="Chiriac C."/>
            <person name="Salcher M."/>
            <person name="Ghai R."/>
            <person name="Kavagutti S V."/>
        </authorList>
    </citation>
    <scope>NUCLEOTIDE SEQUENCE</scope>
</reference>
<dbReference type="AlphaFoldDB" id="A0A6J6GD13"/>
<dbReference type="PANTHER" id="PTHR43586:SF15">
    <property type="entry name" value="BLR3095 PROTEIN"/>
    <property type="match status" value="1"/>
</dbReference>
<accession>A0A6J6GD13</accession>
<feature type="domain" description="Aminotransferase class V" evidence="1">
    <location>
        <begin position="73"/>
        <end position="382"/>
    </location>
</feature>
<organism evidence="2">
    <name type="scientific">freshwater metagenome</name>
    <dbReference type="NCBI Taxonomy" id="449393"/>
    <lineage>
        <taxon>unclassified sequences</taxon>
        <taxon>metagenomes</taxon>
        <taxon>ecological metagenomes</taxon>
    </lineage>
</organism>
<gene>
    <name evidence="2" type="ORF">UFOPK1778_01024</name>
</gene>
<dbReference type="Pfam" id="PF00266">
    <property type="entry name" value="Aminotran_5"/>
    <property type="match status" value="1"/>
</dbReference>